<evidence type="ECO:0000256" key="3">
    <source>
        <dbReference type="ARBA" id="ARBA00022553"/>
    </source>
</evidence>
<dbReference type="InterPro" id="IPR059000">
    <property type="entry name" value="ATPase_P-type_domA"/>
</dbReference>
<keyword evidence="4 13" id="KW-0812">Transmembrane</keyword>
<accession>A0AAD4N5H8</accession>
<proteinExistence type="inferred from homology"/>
<comment type="similarity">
    <text evidence="2 13">Belongs to the cation transport ATPase (P-type) (TC 3.A.3) family. Type V subfamily.</text>
</comment>
<dbReference type="GO" id="GO:0016020">
    <property type="term" value="C:membrane"/>
    <property type="evidence" value="ECO:0007669"/>
    <property type="project" value="UniProtKB-SubCell"/>
</dbReference>
<evidence type="ECO:0000256" key="1">
    <source>
        <dbReference type="ARBA" id="ARBA00004141"/>
    </source>
</evidence>
<evidence type="ECO:0000256" key="12">
    <source>
        <dbReference type="ARBA" id="ARBA00049360"/>
    </source>
</evidence>
<dbReference type="InterPro" id="IPR023298">
    <property type="entry name" value="ATPase_P-typ_TM_dom_sf"/>
</dbReference>
<dbReference type="PROSITE" id="PS00154">
    <property type="entry name" value="ATPASE_E1_E2"/>
    <property type="match status" value="1"/>
</dbReference>
<keyword evidence="6 13" id="KW-0547">Nucleotide-binding</keyword>
<feature type="transmembrane region" description="Helical" evidence="13">
    <location>
        <begin position="1050"/>
        <end position="1071"/>
    </location>
</feature>
<dbReference type="Gene3D" id="3.40.50.1000">
    <property type="entry name" value="HAD superfamily/HAD-like"/>
    <property type="match status" value="1"/>
</dbReference>
<evidence type="ECO:0000256" key="6">
    <source>
        <dbReference type="ARBA" id="ARBA00022741"/>
    </source>
</evidence>
<keyword evidence="9 13" id="KW-1278">Translocase</keyword>
<keyword evidence="8 13" id="KW-0460">Magnesium</keyword>
<dbReference type="InterPro" id="IPR036412">
    <property type="entry name" value="HAD-like_sf"/>
</dbReference>
<comment type="subcellular location">
    <subcellularLocation>
        <location evidence="1 13">Membrane</location>
        <topology evidence="1 13">Multi-pass membrane protein</topology>
    </subcellularLocation>
</comment>
<feature type="transmembrane region" description="Helical" evidence="13">
    <location>
        <begin position="895"/>
        <end position="917"/>
    </location>
</feature>
<evidence type="ECO:0000256" key="5">
    <source>
        <dbReference type="ARBA" id="ARBA00022723"/>
    </source>
</evidence>
<dbReference type="SUPFAM" id="SSF56784">
    <property type="entry name" value="HAD-like"/>
    <property type="match status" value="1"/>
</dbReference>
<evidence type="ECO:0000256" key="2">
    <source>
        <dbReference type="ARBA" id="ARBA00006000"/>
    </source>
</evidence>
<organism evidence="17 18">
    <name type="scientific">Ditylenchus destructor</name>
    <dbReference type="NCBI Taxonomy" id="166010"/>
    <lineage>
        <taxon>Eukaryota</taxon>
        <taxon>Metazoa</taxon>
        <taxon>Ecdysozoa</taxon>
        <taxon>Nematoda</taxon>
        <taxon>Chromadorea</taxon>
        <taxon>Rhabditida</taxon>
        <taxon>Tylenchina</taxon>
        <taxon>Tylenchomorpha</taxon>
        <taxon>Sphaerularioidea</taxon>
        <taxon>Anguinidae</taxon>
        <taxon>Anguininae</taxon>
        <taxon>Ditylenchus</taxon>
    </lineage>
</organism>
<dbReference type="Pfam" id="PF00122">
    <property type="entry name" value="E1-E2_ATPase"/>
    <property type="match status" value="1"/>
</dbReference>
<gene>
    <name evidence="17" type="ORF">DdX_06395</name>
</gene>
<dbReference type="FunFam" id="1.20.1110.10:FF:000023">
    <property type="entry name" value="Cation-transporting ATPase"/>
    <property type="match status" value="1"/>
</dbReference>
<feature type="transmembrane region" description="Helical" evidence="13">
    <location>
        <begin position="396"/>
        <end position="416"/>
    </location>
</feature>
<dbReference type="EC" id="7.2.2.-" evidence="13"/>
<dbReference type="GO" id="GO:0005524">
    <property type="term" value="F:ATP binding"/>
    <property type="evidence" value="ECO:0007669"/>
    <property type="project" value="UniProtKB-UniRule"/>
</dbReference>
<dbReference type="GO" id="GO:0046872">
    <property type="term" value="F:metal ion binding"/>
    <property type="evidence" value="ECO:0007669"/>
    <property type="project" value="UniProtKB-UniRule"/>
</dbReference>
<feature type="transmembrane region" description="Helical" evidence="13">
    <location>
        <begin position="49"/>
        <end position="66"/>
    </location>
</feature>
<evidence type="ECO:0000259" key="14">
    <source>
        <dbReference type="Pfam" id="PF00122"/>
    </source>
</evidence>
<dbReference type="NCBIfam" id="TIGR01657">
    <property type="entry name" value="P-ATPase-V"/>
    <property type="match status" value="1"/>
</dbReference>
<dbReference type="GO" id="GO:0016887">
    <property type="term" value="F:ATP hydrolysis activity"/>
    <property type="evidence" value="ECO:0007669"/>
    <property type="project" value="InterPro"/>
</dbReference>
<dbReference type="InterPro" id="IPR006544">
    <property type="entry name" value="P-type_TPase_V"/>
</dbReference>
<evidence type="ECO:0000256" key="9">
    <source>
        <dbReference type="ARBA" id="ARBA00022967"/>
    </source>
</evidence>
<dbReference type="GO" id="GO:0019829">
    <property type="term" value="F:ATPase-coupled monoatomic cation transmembrane transporter activity"/>
    <property type="evidence" value="ECO:0007669"/>
    <property type="project" value="UniProtKB-UniRule"/>
</dbReference>
<evidence type="ECO:0000259" key="16">
    <source>
        <dbReference type="Pfam" id="PF12409"/>
    </source>
</evidence>
<dbReference type="Gene3D" id="2.70.150.10">
    <property type="entry name" value="Calcium-transporting ATPase, cytoplasmic transduction domain A"/>
    <property type="match status" value="1"/>
</dbReference>
<keyword evidence="5 13" id="KW-0479">Metal-binding</keyword>
<feature type="transmembrane region" description="Helical" evidence="13">
    <location>
        <begin position="964"/>
        <end position="986"/>
    </location>
</feature>
<feature type="domain" description="P-type ATPase A" evidence="14">
    <location>
        <begin position="272"/>
        <end position="382"/>
    </location>
</feature>
<name>A0AAD4N5H8_9BILA</name>
<keyword evidence="11 13" id="KW-0472">Membrane</keyword>
<keyword evidence="18" id="KW-1185">Reference proteome</keyword>
<dbReference type="Pfam" id="PF12409">
    <property type="entry name" value="P5-ATPase"/>
    <property type="match status" value="1"/>
</dbReference>
<evidence type="ECO:0000256" key="10">
    <source>
        <dbReference type="ARBA" id="ARBA00022989"/>
    </source>
</evidence>
<dbReference type="SUPFAM" id="SSF81660">
    <property type="entry name" value="Metal cation-transporting ATPase, ATP-binding domain N"/>
    <property type="match status" value="1"/>
</dbReference>
<dbReference type="PANTHER" id="PTHR45630:SF8">
    <property type="entry name" value="CATION-TRANSPORTING ATPASE"/>
    <property type="match status" value="1"/>
</dbReference>
<keyword evidence="3" id="KW-0597">Phosphoprotein</keyword>
<dbReference type="PRINTS" id="PR00119">
    <property type="entry name" value="CATATPASE"/>
</dbReference>
<dbReference type="GO" id="GO:0006874">
    <property type="term" value="P:intracellular calcium ion homeostasis"/>
    <property type="evidence" value="ECO:0007669"/>
    <property type="project" value="TreeGrafter"/>
</dbReference>
<evidence type="ECO:0000259" key="15">
    <source>
        <dbReference type="Pfam" id="PF00690"/>
    </source>
</evidence>
<dbReference type="InterPro" id="IPR023299">
    <property type="entry name" value="ATPase_P-typ_cyto_dom_N"/>
</dbReference>
<dbReference type="SFLD" id="SFLDG00002">
    <property type="entry name" value="C1.7:_P-type_atpase_like"/>
    <property type="match status" value="1"/>
</dbReference>
<dbReference type="SUPFAM" id="SSF81653">
    <property type="entry name" value="Calcium ATPase, transduction domain A"/>
    <property type="match status" value="1"/>
</dbReference>
<dbReference type="InterPro" id="IPR001757">
    <property type="entry name" value="P_typ_ATPase"/>
</dbReference>
<feature type="domain" description="Cation-transporting P-type ATPase N-terminal" evidence="15">
    <location>
        <begin position="173"/>
        <end position="228"/>
    </location>
</feature>
<feature type="transmembrane region" description="Helical" evidence="13">
    <location>
        <begin position="234"/>
        <end position="255"/>
    </location>
</feature>
<evidence type="ECO:0000256" key="11">
    <source>
        <dbReference type="ARBA" id="ARBA00023136"/>
    </source>
</evidence>
<dbReference type="Pfam" id="PF00690">
    <property type="entry name" value="Cation_ATPase_N"/>
    <property type="match status" value="1"/>
</dbReference>
<dbReference type="InterPro" id="IPR023214">
    <property type="entry name" value="HAD_sf"/>
</dbReference>
<dbReference type="InterPro" id="IPR004014">
    <property type="entry name" value="ATPase_P-typ_cation-transptr_N"/>
</dbReference>
<evidence type="ECO:0000313" key="18">
    <source>
        <dbReference type="Proteomes" id="UP001201812"/>
    </source>
</evidence>
<dbReference type="SFLD" id="SFLDS00003">
    <property type="entry name" value="Haloacid_Dehalogenase"/>
    <property type="match status" value="1"/>
</dbReference>
<feature type="transmembrane region" description="Helical" evidence="13">
    <location>
        <begin position="428"/>
        <end position="455"/>
    </location>
</feature>
<evidence type="ECO:0000256" key="7">
    <source>
        <dbReference type="ARBA" id="ARBA00022840"/>
    </source>
</evidence>
<dbReference type="Gene3D" id="3.40.1110.10">
    <property type="entry name" value="Calcium-transporting ATPase, cytoplasmic domain N"/>
    <property type="match status" value="1"/>
</dbReference>
<dbReference type="Gene3D" id="1.20.1110.10">
    <property type="entry name" value="Calcium-transporting ATPase, transmembrane domain"/>
    <property type="match status" value="2"/>
</dbReference>
<sequence>MARGQKVSDTKLIIPVTNCIKPSRHYDEIKQDNLLLHLYGFKKSDSRHFLVWCGTFLTFGIFRLILHWRPAWYIRCIARKCDLAECDYVFVRDEHHCSVICPVIRESPRKQKDYLSRAKIIIPVAIGQRTIEADELKYFVFRKLRLFWHPKYQRFITFNELEKDIFMHDIHLHYERLRSGLPRENVNERSVVYGTNRLEVELTPILKLLFVEVLSPFYVFQVFSLILWVYQDYYYFSAVIFIMSLMSIILDLVQIRKQEIKLRKMVNSADNVIQVFRDDKLYTMASEKVVPGDIIQIPTQGCALQCDAILISGGATINESTLTGESTPIHKTAISKFDYTDSVNNEIFCAEQQSKHMLYCGTHAIVLRTGFSTQKGQLIRAIMFPKPVDFSFTLDLMKFLGVLSVIALLGFMYSVWMMIGHGESVRTIILSALDVITIAVPPSLPVVMSVGIMIAQMRLRRKQIHCISPSTINTCGAVNVVCFDKTGTLTEDGLDFYCLREVQCRNKETSEITEFGDPILSIHPDTKLAMAMATCHSLCWIDGSLSGDPMDMTLFSKSGWNLKKEKGRENDSMIAFSPFMKSTELAVVRQFTFEPALQRMSVIVVPQIHSIEQKPLLFCKGSPEMISSLCDQFSIPPEFNRYVNDYAERGFRLIAVAYRELSPEINVEKVKRDEAERQLTILGLVVFANRLKTHSKEVIDELIRARIRTVMITGDNLLTATSVGQECGIVDKAWTLFRLEQESNGANGIHLIVKEVATPSSEKMLTFHNFGIETGNFDLPQQLSMSGSTFSAILKHLAESEVNRLIEKCVIYARMAPQQKQLLVNRLKQIGHTVAMCGDGTNDSAALKTAHVGISLSSEAEACIAAPFTSNIKDIRCVIKVIREGRAALVTSFCLFKYLAAYSLIQFISVLILYYFGTTFSDFQFLYIDLMLVTIVSLFFGYTHASEKLHQRPPPTRLLSWNSVVSIIGQLSVAFIFQIVVLLYTAKLSWYTPFKQFAELKENQKYIGSDGMLRKSKEGTAIFLVSTFQYVALVFVNSKGRPHRKALCTNIPLCASLLLVCLASASLILWPPPFIVKLFALTSVPYVKDRVIYLVFGIASAVVAYIFEVVFVDRILQRTENKSNLYRYHKVNTVNYITVGKYQLDWPHSGRIPRLLYYPRCAPLRSTHELNVNKCNKSVYKINFYL</sequence>
<evidence type="ECO:0000256" key="4">
    <source>
        <dbReference type="ARBA" id="ARBA00022692"/>
    </source>
</evidence>
<dbReference type="EMBL" id="JAKKPZ010000008">
    <property type="protein sequence ID" value="KAI1717986.1"/>
    <property type="molecule type" value="Genomic_DNA"/>
</dbReference>
<dbReference type="AlphaFoldDB" id="A0AAD4N5H8"/>
<dbReference type="Proteomes" id="UP001201812">
    <property type="component" value="Unassembled WGS sequence"/>
</dbReference>
<dbReference type="InterPro" id="IPR008250">
    <property type="entry name" value="ATPase_P-typ_transduc_dom_A_sf"/>
</dbReference>
<dbReference type="PANTHER" id="PTHR45630">
    <property type="entry name" value="CATION-TRANSPORTING ATPASE-RELATED"/>
    <property type="match status" value="1"/>
</dbReference>
<evidence type="ECO:0000256" key="13">
    <source>
        <dbReference type="RuleBase" id="RU362082"/>
    </source>
</evidence>
<keyword evidence="7 13" id="KW-0067">ATP-binding</keyword>
<dbReference type="GO" id="GO:0015203">
    <property type="term" value="F:polyamine transmembrane transporter activity"/>
    <property type="evidence" value="ECO:0007669"/>
    <property type="project" value="TreeGrafter"/>
</dbReference>
<dbReference type="InterPro" id="IPR018303">
    <property type="entry name" value="ATPase_P-typ_P_site"/>
</dbReference>
<feature type="transmembrane region" description="Helical" evidence="13">
    <location>
        <begin position="923"/>
        <end position="943"/>
    </location>
</feature>
<feature type="domain" description="P5B-type ATPase N-terminal" evidence="16">
    <location>
        <begin position="36"/>
        <end position="149"/>
    </location>
</feature>
<dbReference type="SFLD" id="SFLDF00027">
    <property type="entry name" value="p-type_atpase"/>
    <property type="match status" value="1"/>
</dbReference>
<feature type="transmembrane region" description="Helical" evidence="13">
    <location>
        <begin position="1019"/>
        <end position="1038"/>
    </location>
</feature>
<comment type="catalytic activity">
    <reaction evidence="12 13">
        <text>ATP + H2O = ADP + phosphate + H(+)</text>
        <dbReference type="Rhea" id="RHEA:13065"/>
        <dbReference type="ChEBI" id="CHEBI:15377"/>
        <dbReference type="ChEBI" id="CHEBI:15378"/>
        <dbReference type="ChEBI" id="CHEBI:30616"/>
        <dbReference type="ChEBI" id="CHEBI:43474"/>
        <dbReference type="ChEBI" id="CHEBI:456216"/>
    </reaction>
</comment>
<feature type="transmembrane region" description="Helical" evidence="13">
    <location>
        <begin position="205"/>
        <end position="228"/>
    </location>
</feature>
<keyword evidence="10 13" id="KW-1133">Transmembrane helix</keyword>
<reference evidence="17" key="1">
    <citation type="submission" date="2022-01" db="EMBL/GenBank/DDBJ databases">
        <title>Genome Sequence Resource for Two Populations of Ditylenchus destructor, the Migratory Endoparasitic Phytonematode.</title>
        <authorList>
            <person name="Zhang H."/>
            <person name="Lin R."/>
            <person name="Xie B."/>
        </authorList>
    </citation>
    <scope>NUCLEOTIDE SEQUENCE</scope>
    <source>
        <strain evidence="17">BazhouSP</strain>
    </source>
</reference>
<protein>
    <recommendedName>
        <fullName evidence="13">Cation-transporting ATPase</fullName>
        <ecNumber evidence="13">7.2.2.-</ecNumber>
    </recommendedName>
</protein>
<dbReference type="InterPro" id="IPR044492">
    <property type="entry name" value="P_typ_ATPase_HD_dom"/>
</dbReference>
<evidence type="ECO:0000256" key="8">
    <source>
        <dbReference type="ARBA" id="ARBA00022842"/>
    </source>
</evidence>
<comment type="caution">
    <text evidence="17">The sequence shown here is derived from an EMBL/GenBank/DDBJ whole genome shotgun (WGS) entry which is preliminary data.</text>
</comment>
<dbReference type="Pfam" id="PF13246">
    <property type="entry name" value="Cation_ATPase"/>
    <property type="match status" value="1"/>
</dbReference>
<dbReference type="NCBIfam" id="TIGR01494">
    <property type="entry name" value="ATPase_P-type"/>
    <property type="match status" value="2"/>
</dbReference>
<dbReference type="GO" id="GO:0140358">
    <property type="term" value="F:P-type transmembrane transporter activity"/>
    <property type="evidence" value="ECO:0007669"/>
    <property type="project" value="InterPro"/>
</dbReference>
<evidence type="ECO:0000313" key="17">
    <source>
        <dbReference type="EMBL" id="KAI1717986.1"/>
    </source>
</evidence>
<feature type="transmembrane region" description="Helical" evidence="13">
    <location>
        <begin position="1091"/>
        <end position="1112"/>
    </location>
</feature>
<dbReference type="InterPro" id="IPR047819">
    <property type="entry name" value="P5A-ATPase_N"/>
</dbReference>
<dbReference type="SUPFAM" id="SSF81665">
    <property type="entry name" value="Calcium ATPase, transmembrane domain M"/>
    <property type="match status" value="1"/>
</dbReference>